<sequence>DVRYIQPVVAAPCAMCINPVNWRTDATPATLHDTITVSGSPEHHVLVVKGYSGSEYQPILGFLNVGDFHSAEPWLYEECLRENIRARVEAYYN</sequence>
<name>A0A9D2AB78_9BACT</name>
<dbReference type="AlphaFoldDB" id="A0A9D2AB78"/>
<dbReference type="Proteomes" id="UP000824202">
    <property type="component" value="Unassembled WGS sequence"/>
</dbReference>
<proteinExistence type="predicted"/>
<gene>
    <name evidence="1" type="ORF">H9863_04140</name>
</gene>
<feature type="non-terminal residue" evidence="1">
    <location>
        <position position="1"/>
    </location>
</feature>
<evidence type="ECO:0000313" key="2">
    <source>
        <dbReference type="Proteomes" id="UP000824202"/>
    </source>
</evidence>
<reference evidence="1" key="2">
    <citation type="submission" date="2021-04" db="EMBL/GenBank/DDBJ databases">
        <authorList>
            <person name="Gilroy R."/>
        </authorList>
    </citation>
    <scope>NUCLEOTIDE SEQUENCE</scope>
    <source>
        <strain evidence="1">23274</strain>
    </source>
</reference>
<comment type="caution">
    <text evidence="1">The sequence shown here is derived from an EMBL/GenBank/DDBJ whole genome shotgun (WGS) entry which is preliminary data.</text>
</comment>
<reference evidence="1" key="1">
    <citation type="journal article" date="2021" name="PeerJ">
        <title>Extensive microbial diversity within the chicken gut microbiome revealed by metagenomics and culture.</title>
        <authorList>
            <person name="Gilroy R."/>
            <person name="Ravi A."/>
            <person name="Getino M."/>
            <person name="Pursley I."/>
            <person name="Horton D.L."/>
            <person name="Alikhan N.F."/>
            <person name="Baker D."/>
            <person name="Gharbi K."/>
            <person name="Hall N."/>
            <person name="Watson M."/>
            <person name="Adriaenssens E.M."/>
            <person name="Foster-Nyarko E."/>
            <person name="Jarju S."/>
            <person name="Secka A."/>
            <person name="Antonio M."/>
            <person name="Oren A."/>
            <person name="Chaudhuri R.R."/>
            <person name="La Ragione R."/>
            <person name="Hildebrand F."/>
            <person name="Pallen M.J."/>
        </authorList>
    </citation>
    <scope>NUCLEOTIDE SEQUENCE</scope>
    <source>
        <strain evidence="1">23274</strain>
    </source>
</reference>
<accession>A0A9D2AB78</accession>
<dbReference type="EMBL" id="DXFT01000083">
    <property type="protein sequence ID" value="HIX03294.1"/>
    <property type="molecule type" value="Genomic_DNA"/>
</dbReference>
<protein>
    <submittedName>
        <fullName evidence="1">DUF3089 domain-containing protein</fullName>
    </submittedName>
</protein>
<organism evidence="1 2">
    <name type="scientific">Candidatus Odoribacter faecigallinarum</name>
    <dbReference type="NCBI Taxonomy" id="2838706"/>
    <lineage>
        <taxon>Bacteria</taxon>
        <taxon>Pseudomonadati</taxon>
        <taxon>Bacteroidota</taxon>
        <taxon>Bacteroidia</taxon>
        <taxon>Bacteroidales</taxon>
        <taxon>Odoribacteraceae</taxon>
        <taxon>Odoribacter</taxon>
    </lineage>
</organism>
<evidence type="ECO:0000313" key="1">
    <source>
        <dbReference type="EMBL" id="HIX03294.1"/>
    </source>
</evidence>